<evidence type="ECO:0000256" key="5">
    <source>
        <dbReference type="ARBA" id="ARBA00022741"/>
    </source>
</evidence>
<dbReference type="OrthoDB" id="9770415at2"/>
<dbReference type="Pfam" id="PF00664">
    <property type="entry name" value="ABC_membrane"/>
    <property type="match status" value="1"/>
</dbReference>
<keyword evidence="13" id="KW-1185">Reference proteome</keyword>
<organism evidence="12 13">
    <name type="scientific">Kurthia sibirica</name>
    <dbReference type="NCBI Taxonomy" id="202750"/>
    <lineage>
        <taxon>Bacteria</taxon>
        <taxon>Bacillati</taxon>
        <taxon>Bacillota</taxon>
        <taxon>Bacilli</taxon>
        <taxon>Bacillales</taxon>
        <taxon>Caryophanaceae</taxon>
        <taxon>Kurthia</taxon>
    </lineage>
</organism>
<evidence type="ECO:0000259" key="10">
    <source>
        <dbReference type="PROSITE" id="PS50893"/>
    </source>
</evidence>
<dbReference type="SMART" id="SM00382">
    <property type="entry name" value="AAA"/>
    <property type="match status" value="1"/>
</dbReference>
<keyword evidence="2" id="KW-0813">Transport</keyword>
<dbReference type="GO" id="GO:0005886">
    <property type="term" value="C:plasma membrane"/>
    <property type="evidence" value="ECO:0007669"/>
    <property type="project" value="UniProtKB-SubCell"/>
</dbReference>
<keyword evidence="3" id="KW-1003">Cell membrane</keyword>
<dbReference type="Pfam" id="PF00005">
    <property type="entry name" value="ABC_tran"/>
    <property type="match status" value="1"/>
</dbReference>
<keyword evidence="8 9" id="KW-0472">Membrane</keyword>
<evidence type="ECO:0000313" key="13">
    <source>
        <dbReference type="Proteomes" id="UP000245938"/>
    </source>
</evidence>
<feature type="transmembrane region" description="Helical" evidence="9">
    <location>
        <begin position="181"/>
        <end position="198"/>
    </location>
</feature>
<dbReference type="InterPro" id="IPR003593">
    <property type="entry name" value="AAA+_ATPase"/>
</dbReference>
<reference evidence="12 13" key="1">
    <citation type="submission" date="2018-05" db="EMBL/GenBank/DDBJ databases">
        <title>Kurthia sibirica genome sequence.</title>
        <authorList>
            <person name="Maclea K.S."/>
            <person name="Goen A.E."/>
        </authorList>
    </citation>
    <scope>NUCLEOTIDE SEQUENCE [LARGE SCALE GENOMIC DNA]</scope>
    <source>
        <strain evidence="12 13">ATCC 49154</strain>
    </source>
</reference>
<dbReference type="EMBL" id="QFVR01000008">
    <property type="protein sequence ID" value="PWI25585.1"/>
    <property type="molecule type" value="Genomic_DNA"/>
</dbReference>
<evidence type="ECO:0000256" key="4">
    <source>
        <dbReference type="ARBA" id="ARBA00022692"/>
    </source>
</evidence>
<evidence type="ECO:0000256" key="7">
    <source>
        <dbReference type="ARBA" id="ARBA00022989"/>
    </source>
</evidence>
<dbReference type="PROSITE" id="PS00211">
    <property type="entry name" value="ABC_TRANSPORTER_1"/>
    <property type="match status" value="1"/>
</dbReference>
<feature type="domain" description="ABC transmembrane type-1" evidence="11">
    <location>
        <begin position="40"/>
        <end position="322"/>
    </location>
</feature>
<dbReference type="Gene3D" id="3.40.50.300">
    <property type="entry name" value="P-loop containing nucleotide triphosphate hydrolases"/>
    <property type="match status" value="1"/>
</dbReference>
<dbReference type="FunFam" id="3.40.50.300:FF:000287">
    <property type="entry name" value="Multidrug ABC transporter ATP-binding protein"/>
    <property type="match status" value="1"/>
</dbReference>
<dbReference type="GO" id="GO:0005524">
    <property type="term" value="F:ATP binding"/>
    <property type="evidence" value="ECO:0007669"/>
    <property type="project" value="UniProtKB-KW"/>
</dbReference>
<gene>
    <name evidence="12" type="ORF">DEX24_07515</name>
</gene>
<evidence type="ECO:0000256" key="9">
    <source>
        <dbReference type="SAM" id="Phobius"/>
    </source>
</evidence>
<evidence type="ECO:0000256" key="2">
    <source>
        <dbReference type="ARBA" id="ARBA00022448"/>
    </source>
</evidence>
<proteinExistence type="predicted"/>
<dbReference type="InterPro" id="IPR039421">
    <property type="entry name" value="Type_1_exporter"/>
</dbReference>
<evidence type="ECO:0000259" key="11">
    <source>
        <dbReference type="PROSITE" id="PS50929"/>
    </source>
</evidence>
<evidence type="ECO:0000256" key="8">
    <source>
        <dbReference type="ARBA" id="ARBA00023136"/>
    </source>
</evidence>
<keyword evidence="4 9" id="KW-0812">Transmembrane</keyword>
<dbReference type="PANTHER" id="PTHR43394:SF1">
    <property type="entry name" value="ATP-BINDING CASSETTE SUB-FAMILY B MEMBER 10, MITOCHONDRIAL"/>
    <property type="match status" value="1"/>
</dbReference>
<protein>
    <submittedName>
        <fullName evidence="12">Multidrug ABC transporter ATP-binding protein</fullName>
    </submittedName>
</protein>
<dbReference type="PROSITE" id="PS50893">
    <property type="entry name" value="ABC_TRANSPORTER_2"/>
    <property type="match status" value="1"/>
</dbReference>
<dbReference type="Proteomes" id="UP000245938">
    <property type="component" value="Unassembled WGS sequence"/>
</dbReference>
<dbReference type="Gene3D" id="1.20.1560.10">
    <property type="entry name" value="ABC transporter type 1, transmembrane domain"/>
    <property type="match status" value="1"/>
</dbReference>
<feature type="transmembrane region" description="Helical" evidence="9">
    <location>
        <begin position="37"/>
        <end position="60"/>
    </location>
</feature>
<dbReference type="InterPro" id="IPR027417">
    <property type="entry name" value="P-loop_NTPase"/>
</dbReference>
<evidence type="ECO:0000313" key="12">
    <source>
        <dbReference type="EMBL" id="PWI25585.1"/>
    </source>
</evidence>
<feature type="transmembrane region" description="Helical" evidence="9">
    <location>
        <begin position="275"/>
        <end position="299"/>
    </location>
</feature>
<keyword evidence="7 9" id="KW-1133">Transmembrane helix</keyword>
<dbReference type="InterPro" id="IPR017871">
    <property type="entry name" value="ABC_transporter-like_CS"/>
</dbReference>
<keyword evidence="6 12" id="KW-0067">ATP-binding</keyword>
<dbReference type="CDD" id="cd18547">
    <property type="entry name" value="ABC_6TM_Tm288_like"/>
    <property type="match status" value="1"/>
</dbReference>
<dbReference type="SUPFAM" id="SSF90123">
    <property type="entry name" value="ABC transporter transmembrane region"/>
    <property type="match status" value="1"/>
</dbReference>
<dbReference type="InterPro" id="IPR036640">
    <property type="entry name" value="ABC1_TM_sf"/>
</dbReference>
<dbReference type="SUPFAM" id="SSF52540">
    <property type="entry name" value="P-loop containing nucleoside triphosphate hydrolases"/>
    <property type="match status" value="1"/>
</dbReference>
<dbReference type="AlphaFoldDB" id="A0A2U3AM25"/>
<dbReference type="FunFam" id="1.20.1560.10:FF:000011">
    <property type="entry name" value="Multidrug ABC transporter ATP-binding protein"/>
    <property type="match status" value="1"/>
</dbReference>
<dbReference type="PANTHER" id="PTHR43394">
    <property type="entry name" value="ATP-DEPENDENT PERMEASE MDL1, MITOCHONDRIAL"/>
    <property type="match status" value="1"/>
</dbReference>
<evidence type="ECO:0000256" key="3">
    <source>
        <dbReference type="ARBA" id="ARBA00022475"/>
    </source>
</evidence>
<sequence length="594" mass="65685">MGGHPGGRGGISASQEKPKNKKATIKRIWHYISKYKLALWIVMFLVIASSALTVYAPYYLGQIVDNYIIPRDLDGTITQLLYLGAIFIAISIFTWLQILLMIRISMRTIQKVRQDLFEHFQVLPMSFYNRHSTGDLMSRVTNDVDNLNTALSQSIVQMISSLLTIIGTAAAMFYISWKLALVSFIIIPAMFYFSKAIIKRSGKNYAARQKDLGAMNGHIQENITGAEIVTLFGQEQNKVEAFNQLNKTYKQSALKAEITSGLLGPSNNFLNNIGLALVIGAGAILTLSGGATVGIIASFTTYTRQFFRPINQISNLLNTLQSAIAGAERVFEVLDEKSEFLDDQEKKPLEKIDGFIQFNDVSFSYDGQKQILNHISLQAKAGEMIAIVGTTGSGKTTIINILSRFYTSNSGEILINGQPITTFKIGDVRKRISVVLQDSYLFSGTVADNIRFGRPEATDEEVVAAAKLACAHKFITYLPQKYDTPIVSSGSNLSQGQRQLIAIARAVLEDADLLILDEATSSVDTRTEVYIQEGLKALMKGRTSFVIAHRLKTIEAADQILVLDAGQIIERGTHSELMMQNGFYAELQSQNNKH</sequence>
<accession>A0A2U3AM25</accession>
<dbReference type="GO" id="GO:0015421">
    <property type="term" value="F:ABC-type oligopeptide transporter activity"/>
    <property type="evidence" value="ECO:0007669"/>
    <property type="project" value="TreeGrafter"/>
</dbReference>
<feature type="transmembrane region" description="Helical" evidence="9">
    <location>
        <begin position="80"/>
        <end position="102"/>
    </location>
</feature>
<evidence type="ECO:0000256" key="1">
    <source>
        <dbReference type="ARBA" id="ARBA00004651"/>
    </source>
</evidence>
<comment type="caution">
    <text evidence="12">The sequence shown here is derived from an EMBL/GenBank/DDBJ whole genome shotgun (WGS) entry which is preliminary data.</text>
</comment>
<feature type="domain" description="ABC transporter" evidence="10">
    <location>
        <begin position="356"/>
        <end position="590"/>
    </location>
</feature>
<dbReference type="InterPro" id="IPR011527">
    <property type="entry name" value="ABC1_TM_dom"/>
</dbReference>
<feature type="transmembrane region" description="Helical" evidence="9">
    <location>
        <begin position="155"/>
        <end position="175"/>
    </location>
</feature>
<comment type="subcellular location">
    <subcellularLocation>
        <location evidence="1">Cell membrane</location>
        <topology evidence="1">Multi-pass membrane protein</topology>
    </subcellularLocation>
</comment>
<evidence type="ECO:0000256" key="6">
    <source>
        <dbReference type="ARBA" id="ARBA00022840"/>
    </source>
</evidence>
<dbReference type="InterPro" id="IPR003439">
    <property type="entry name" value="ABC_transporter-like_ATP-bd"/>
</dbReference>
<dbReference type="PROSITE" id="PS50929">
    <property type="entry name" value="ABC_TM1F"/>
    <property type="match status" value="1"/>
</dbReference>
<name>A0A2U3AM25_9BACL</name>
<dbReference type="GO" id="GO:0016887">
    <property type="term" value="F:ATP hydrolysis activity"/>
    <property type="evidence" value="ECO:0007669"/>
    <property type="project" value="InterPro"/>
</dbReference>
<keyword evidence="5" id="KW-0547">Nucleotide-binding</keyword>